<dbReference type="InterPro" id="IPR012934">
    <property type="entry name" value="Znf_AD"/>
</dbReference>
<dbReference type="STRING" id="7370.A0A1I8M6L8"/>
<evidence type="ECO:0000256" key="1">
    <source>
        <dbReference type="ARBA" id="ARBA00004123"/>
    </source>
</evidence>
<dbReference type="Pfam" id="PF00096">
    <property type="entry name" value="zf-C2H2"/>
    <property type="match status" value="3"/>
</dbReference>
<dbReference type="AlphaFoldDB" id="A0A1I8M6L8"/>
<evidence type="ECO:0000256" key="6">
    <source>
        <dbReference type="ARBA" id="ARBA00023242"/>
    </source>
</evidence>
<feature type="domain" description="C2H2-type" evidence="11">
    <location>
        <begin position="356"/>
        <end position="379"/>
    </location>
</feature>
<dbReference type="Pfam" id="PF07776">
    <property type="entry name" value="zf-AD"/>
    <property type="match status" value="1"/>
</dbReference>
<keyword evidence="4 8" id="KW-0863">Zinc-finger</keyword>
<name>A0A1I8M6L8_MUSDO</name>
<dbReference type="FunFam" id="3.30.160.60:FF:000100">
    <property type="entry name" value="Zinc finger 45-like"/>
    <property type="match status" value="1"/>
</dbReference>
<dbReference type="InterPro" id="IPR050888">
    <property type="entry name" value="ZnF_C2H2-type_TF"/>
</dbReference>
<reference evidence="15" key="2">
    <citation type="submission" date="2025-04" db="UniProtKB">
        <authorList>
            <consortium name="RefSeq"/>
        </authorList>
    </citation>
    <scope>IDENTIFICATION</scope>
    <source>
        <strain evidence="15">Aabys</strain>
    </source>
</reference>
<dbReference type="InterPro" id="IPR013087">
    <property type="entry name" value="Znf_C2H2_type"/>
</dbReference>
<dbReference type="FunFam" id="3.30.160.60:FF:000446">
    <property type="entry name" value="Zinc finger protein"/>
    <property type="match status" value="1"/>
</dbReference>
<evidence type="ECO:0000256" key="5">
    <source>
        <dbReference type="ARBA" id="ARBA00022833"/>
    </source>
</evidence>
<dbReference type="EnsemblMetazoa" id="MDOA001756-RA">
    <property type="protein sequence ID" value="MDOA001756-PA"/>
    <property type="gene ID" value="MDOA001756"/>
</dbReference>
<sequence>MAFDFCFDKKLFLHTTCRCCSRFFSDNVKLYKIFQEKVRSSGEDSTGGGGADKGNCDGAANEFFYEPCDEIKEIFEDFQIWKLNINAMDDLPQQICEECYQRFKQVHAFREECLDSQKVLQSYFLDYEVIDAGKLTPKAESPAEDNEIASDSVLNNKDVDRSVNVKYNNHDGSNSPFSSPRLRLSPRLMEMAGCLDSSSSIGTPPPLFEEIKTEPIDMETMEAIKPESELQQEPRHIDYTIRSHPNSSDDDEESSTPTSDEEQSDDSISSDGDEDGDEEESLQSFKLKQKKIKKFNPRLTCKICHQACTSRQLLKTHVMRFHPQEKPFECDICTSTFKSTFMLAQHKLKHNRPDSTQCDECGKYFRSQLHLQRHIKNFHLKSTYTCHICNQQFENYTQMRFQYHVRQHGEKRFSCSFCTKAFHQKIHLINHERTHTKEQPFRCQLCGKAYRQQTACQEHMLTHQDPTPFKCNHCPKAFSQRSTLRMHMQRIHGLEKASKAADANMMMNHNFF</sequence>
<dbReference type="GeneID" id="101899109"/>
<evidence type="ECO:0000313" key="15">
    <source>
        <dbReference type="RefSeq" id="XP_005178093.1"/>
    </source>
</evidence>
<protein>
    <recommendedName>
        <fullName evidence="7">Zinc finger protein 865</fullName>
    </recommendedName>
</protein>
<dbReference type="SMART" id="SM00868">
    <property type="entry name" value="zf-AD"/>
    <property type="match status" value="1"/>
</dbReference>
<dbReference type="VEuPathDB" id="VectorBase:MDOMA2_005061"/>
<organism evidence="13">
    <name type="scientific">Musca domestica</name>
    <name type="common">House fly</name>
    <dbReference type="NCBI Taxonomy" id="7370"/>
    <lineage>
        <taxon>Eukaryota</taxon>
        <taxon>Metazoa</taxon>
        <taxon>Ecdysozoa</taxon>
        <taxon>Arthropoda</taxon>
        <taxon>Hexapoda</taxon>
        <taxon>Insecta</taxon>
        <taxon>Pterygota</taxon>
        <taxon>Neoptera</taxon>
        <taxon>Endopterygota</taxon>
        <taxon>Diptera</taxon>
        <taxon>Brachycera</taxon>
        <taxon>Muscomorpha</taxon>
        <taxon>Muscoidea</taxon>
        <taxon>Muscidae</taxon>
        <taxon>Musca</taxon>
    </lineage>
</organism>
<reference evidence="13" key="1">
    <citation type="submission" date="2020-05" db="UniProtKB">
        <authorList>
            <consortium name="EnsemblMetazoa"/>
        </authorList>
    </citation>
    <scope>IDENTIFICATION</scope>
    <source>
        <strain evidence="13">Aabys</strain>
    </source>
</reference>
<gene>
    <name evidence="13" type="primary">101899109</name>
    <name evidence="15" type="synonym">LOC101899109</name>
</gene>
<keyword evidence="14" id="KW-1185">Reference proteome</keyword>
<feature type="binding site" evidence="9">
    <location>
        <position position="99"/>
    </location>
    <ligand>
        <name>Zn(2+)</name>
        <dbReference type="ChEBI" id="CHEBI:29105"/>
    </ligand>
</feature>
<evidence type="ECO:0000313" key="13">
    <source>
        <dbReference type="EnsemblMetazoa" id="MDOA001756-PA"/>
    </source>
</evidence>
<dbReference type="RefSeq" id="XP_005178093.1">
    <property type="nucleotide sequence ID" value="XM_005178036.3"/>
</dbReference>
<feature type="binding site" evidence="9">
    <location>
        <position position="96"/>
    </location>
    <ligand>
        <name>Zn(2+)</name>
        <dbReference type="ChEBI" id="CHEBI:29105"/>
    </ligand>
</feature>
<feature type="domain" description="C2H2-type" evidence="11">
    <location>
        <begin position="299"/>
        <end position="327"/>
    </location>
</feature>
<dbReference type="PROSITE" id="PS51915">
    <property type="entry name" value="ZAD"/>
    <property type="match status" value="1"/>
</dbReference>
<dbReference type="SUPFAM" id="SSF57716">
    <property type="entry name" value="Glucocorticoid receptor-like (DNA-binding domain)"/>
    <property type="match status" value="1"/>
</dbReference>
<dbReference type="PANTHER" id="PTHR24406">
    <property type="entry name" value="TRANSCRIPTIONAL REPRESSOR CTCFL-RELATED"/>
    <property type="match status" value="1"/>
</dbReference>
<dbReference type="Gene3D" id="3.40.1800.20">
    <property type="match status" value="1"/>
</dbReference>
<dbReference type="eggNOG" id="KOG1721">
    <property type="taxonomic scope" value="Eukaryota"/>
</dbReference>
<evidence type="ECO:0000259" key="11">
    <source>
        <dbReference type="PROSITE" id="PS50157"/>
    </source>
</evidence>
<dbReference type="KEGG" id="mde:101899109"/>
<keyword evidence="5 9" id="KW-0862">Zinc</keyword>
<evidence type="ECO:0000256" key="7">
    <source>
        <dbReference type="ARBA" id="ARBA00068876"/>
    </source>
</evidence>
<dbReference type="GO" id="GO:0008270">
    <property type="term" value="F:zinc ion binding"/>
    <property type="evidence" value="ECO:0007669"/>
    <property type="project" value="UniProtKB-UniRule"/>
</dbReference>
<feature type="binding site" evidence="9">
    <location>
        <position position="20"/>
    </location>
    <ligand>
        <name>Zn(2+)</name>
        <dbReference type="ChEBI" id="CHEBI:29105"/>
    </ligand>
</feature>
<evidence type="ECO:0000313" key="14">
    <source>
        <dbReference type="Proteomes" id="UP001652621"/>
    </source>
</evidence>
<dbReference type="SUPFAM" id="SSF57667">
    <property type="entry name" value="beta-beta-alpha zinc fingers"/>
    <property type="match status" value="3"/>
</dbReference>
<evidence type="ECO:0000256" key="4">
    <source>
        <dbReference type="ARBA" id="ARBA00022771"/>
    </source>
</evidence>
<dbReference type="VEuPathDB" id="VectorBase:MDOA001756"/>
<keyword evidence="3" id="KW-0677">Repeat</keyword>
<feature type="domain" description="ZAD" evidence="12">
    <location>
        <begin position="15"/>
        <end position="123"/>
    </location>
</feature>
<dbReference type="InterPro" id="IPR036236">
    <property type="entry name" value="Znf_C2H2_sf"/>
</dbReference>
<evidence type="ECO:0000256" key="3">
    <source>
        <dbReference type="ARBA" id="ARBA00022737"/>
    </source>
</evidence>
<proteinExistence type="predicted"/>
<accession>A0A1I8M6L8</accession>
<feature type="domain" description="C2H2-type" evidence="11">
    <location>
        <begin position="413"/>
        <end position="440"/>
    </location>
</feature>
<keyword evidence="2 9" id="KW-0479">Metal-binding</keyword>
<dbReference type="Gene3D" id="3.30.160.60">
    <property type="entry name" value="Classic Zinc Finger"/>
    <property type="match status" value="5"/>
</dbReference>
<comment type="subcellular location">
    <subcellularLocation>
        <location evidence="1">Nucleus</location>
    </subcellularLocation>
</comment>
<feature type="region of interest" description="Disordered" evidence="10">
    <location>
        <begin position="240"/>
        <end position="285"/>
    </location>
</feature>
<feature type="domain" description="C2H2-type" evidence="11">
    <location>
        <begin position="469"/>
        <end position="497"/>
    </location>
</feature>
<feature type="compositionally biased region" description="Acidic residues" evidence="10">
    <location>
        <begin position="248"/>
        <end position="265"/>
    </location>
</feature>
<evidence type="ECO:0000259" key="12">
    <source>
        <dbReference type="PROSITE" id="PS51915"/>
    </source>
</evidence>
<dbReference type="FunFam" id="3.30.160.60:FF:000145">
    <property type="entry name" value="Zinc finger protein 574"/>
    <property type="match status" value="1"/>
</dbReference>
<feature type="domain" description="C2H2-type" evidence="11">
    <location>
        <begin position="441"/>
        <end position="468"/>
    </location>
</feature>
<dbReference type="SMART" id="SM00355">
    <property type="entry name" value="ZnF_C2H2"/>
    <property type="match status" value="7"/>
</dbReference>
<feature type="binding site" evidence="9">
    <location>
        <position position="17"/>
    </location>
    <ligand>
        <name>Zn(2+)</name>
        <dbReference type="ChEBI" id="CHEBI:29105"/>
    </ligand>
</feature>
<feature type="domain" description="C2H2-type" evidence="11">
    <location>
        <begin position="328"/>
        <end position="355"/>
    </location>
</feature>
<evidence type="ECO:0000256" key="9">
    <source>
        <dbReference type="PROSITE-ProRule" id="PRU01263"/>
    </source>
</evidence>
<dbReference type="PROSITE" id="PS00028">
    <property type="entry name" value="ZINC_FINGER_C2H2_1"/>
    <property type="match status" value="5"/>
</dbReference>
<evidence type="ECO:0000256" key="2">
    <source>
        <dbReference type="ARBA" id="ARBA00022723"/>
    </source>
</evidence>
<evidence type="ECO:0000256" key="8">
    <source>
        <dbReference type="PROSITE-ProRule" id="PRU00042"/>
    </source>
</evidence>
<keyword evidence="6" id="KW-0539">Nucleus</keyword>
<feature type="compositionally biased region" description="Acidic residues" evidence="10">
    <location>
        <begin position="271"/>
        <end position="281"/>
    </location>
</feature>
<dbReference type="OrthoDB" id="6077919at2759"/>
<dbReference type="Proteomes" id="UP001652621">
    <property type="component" value="Unplaced"/>
</dbReference>
<evidence type="ECO:0000256" key="10">
    <source>
        <dbReference type="SAM" id="MobiDB-lite"/>
    </source>
</evidence>
<dbReference type="GO" id="GO:0005634">
    <property type="term" value="C:nucleus"/>
    <property type="evidence" value="ECO:0007669"/>
    <property type="project" value="UniProtKB-SubCell"/>
</dbReference>
<dbReference type="PROSITE" id="PS50157">
    <property type="entry name" value="ZINC_FINGER_C2H2_2"/>
    <property type="match status" value="6"/>
</dbReference>